<protein>
    <submittedName>
        <fullName evidence="1">Uncharacterized protein</fullName>
    </submittedName>
</protein>
<dbReference type="EMBL" id="MU277200">
    <property type="protein sequence ID" value="KAI0063983.1"/>
    <property type="molecule type" value="Genomic_DNA"/>
</dbReference>
<reference evidence="1" key="2">
    <citation type="journal article" date="2022" name="New Phytol.">
        <title>Evolutionary transition to the ectomycorrhizal habit in the genomes of a hyperdiverse lineage of mushroom-forming fungi.</title>
        <authorList>
            <person name="Looney B."/>
            <person name="Miyauchi S."/>
            <person name="Morin E."/>
            <person name="Drula E."/>
            <person name="Courty P.E."/>
            <person name="Kohler A."/>
            <person name="Kuo A."/>
            <person name="LaButti K."/>
            <person name="Pangilinan J."/>
            <person name="Lipzen A."/>
            <person name="Riley R."/>
            <person name="Andreopoulos W."/>
            <person name="He G."/>
            <person name="Johnson J."/>
            <person name="Nolan M."/>
            <person name="Tritt A."/>
            <person name="Barry K.W."/>
            <person name="Grigoriev I.V."/>
            <person name="Nagy L.G."/>
            <person name="Hibbett D."/>
            <person name="Henrissat B."/>
            <person name="Matheny P.B."/>
            <person name="Labbe J."/>
            <person name="Martin F.M."/>
        </authorList>
    </citation>
    <scope>NUCLEOTIDE SEQUENCE</scope>
    <source>
        <strain evidence="1">HHB10654</strain>
    </source>
</reference>
<accession>A0ACB8T773</accession>
<gene>
    <name evidence="1" type="ORF">BV25DRAFT_327633</name>
</gene>
<evidence type="ECO:0000313" key="2">
    <source>
        <dbReference type="Proteomes" id="UP000814140"/>
    </source>
</evidence>
<organism evidence="1 2">
    <name type="scientific">Artomyces pyxidatus</name>
    <dbReference type="NCBI Taxonomy" id="48021"/>
    <lineage>
        <taxon>Eukaryota</taxon>
        <taxon>Fungi</taxon>
        <taxon>Dikarya</taxon>
        <taxon>Basidiomycota</taxon>
        <taxon>Agaricomycotina</taxon>
        <taxon>Agaricomycetes</taxon>
        <taxon>Russulales</taxon>
        <taxon>Auriscalpiaceae</taxon>
        <taxon>Artomyces</taxon>
    </lineage>
</organism>
<evidence type="ECO:0000313" key="1">
    <source>
        <dbReference type="EMBL" id="KAI0063983.1"/>
    </source>
</evidence>
<dbReference type="Proteomes" id="UP000814140">
    <property type="component" value="Unassembled WGS sequence"/>
</dbReference>
<reference evidence="1" key="1">
    <citation type="submission" date="2021-03" db="EMBL/GenBank/DDBJ databases">
        <authorList>
            <consortium name="DOE Joint Genome Institute"/>
            <person name="Ahrendt S."/>
            <person name="Looney B.P."/>
            <person name="Miyauchi S."/>
            <person name="Morin E."/>
            <person name="Drula E."/>
            <person name="Courty P.E."/>
            <person name="Chicoki N."/>
            <person name="Fauchery L."/>
            <person name="Kohler A."/>
            <person name="Kuo A."/>
            <person name="Labutti K."/>
            <person name="Pangilinan J."/>
            <person name="Lipzen A."/>
            <person name="Riley R."/>
            <person name="Andreopoulos W."/>
            <person name="He G."/>
            <person name="Johnson J."/>
            <person name="Barry K.W."/>
            <person name="Grigoriev I.V."/>
            <person name="Nagy L."/>
            <person name="Hibbett D."/>
            <person name="Henrissat B."/>
            <person name="Matheny P.B."/>
            <person name="Labbe J."/>
            <person name="Martin F."/>
        </authorList>
    </citation>
    <scope>NUCLEOTIDE SEQUENCE</scope>
    <source>
        <strain evidence="1">HHB10654</strain>
    </source>
</reference>
<keyword evidence="2" id="KW-1185">Reference proteome</keyword>
<proteinExistence type="predicted"/>
<sequence>MRLPHLGKAEEQLLWSTKPEVSARLRPWLRSSTQWTRDSLEVESPSIAIIHERWQSLFRKWQTRGRSLATSSITLCIWKAQTSGQLVRLPEGLTYLVSG</sequence>
<name>A0ACB8T773_9AGAM</name>
<comment type="caution">
    <text evidence="1">The sequence shown here is derived from an EMBL/GenBank/DDBJ whole genome shotgun (WGS) entry which is preliminary data.</text>
</comment>